<feature type="domain" description="Cyclin-like" evidence="2">
    <location>
        <begin position="18"/>
        <end position="110"/>
    </location>
</feature>
<name>A0ABQ7I099_9MICR</name>
<organism evidence="3 4">
    <name type="scientific">Astathelohania contejeani</name>
    <dbReference type="NCBI Taxonomy" id="164912"/>
    <lineage>
        <taxon>Eukaryota</taxon>
        <taxon>Fungi</taxon>
        <taxon>Fungi incertae sedis</taxon>
        <taxon>Microsporidia</taxon>
        <taxon>Astathelohaniidae</taxon>
        <taxon>Astathelohania</taxon>
    </lineage>
</organism>
<dbReference type="Proteomes" id="UP001516464">
    <property type="component" value="Unassembled WGS sequence"/>
</dbReference>
<dbReference type="EMBL" id="SBIQ01000043">
    <property type="protein sequence ID" value="KAF7683889.1"/>
    <property type="molecule type" value="Genomic_DNA"/>
</dbReference>
<evidence type="ECO:0000256" key="1">
    <source>
        <dbReference type="RuleBase" id="RU000383"/>
    </source>
</evidence>
<comment type="caution">
    <text evidence="3">The sequence shown here is derived from an EMBL/GenBank/DDBJ whole genome shotgun (WGS) entry which is preliminary data.</text>
</comment>
<protein>
    <submittedName>
        <fullName evidence="3">Cyclin-T1-4</fullName>
    </submittedName>
</protein>
<dbReference type="CDD" id="cd20546">
    <property type="entry name" value="CYCLIN_SpCG1C_ScCTK2-like_rpt2"/>
    <property type="match status" value="1"/>
</dbReference>
<proteinExistence type="inferred from homology"/>
<evidence type="ECO:0000313" key="4">
    <source>
        <dbReference type="Proteomes" id="UP001516464"/>
    </source>
</evidence>
<accession>A0ABQ7I099</accession>
<dbReference type="InterPro" id="IPR013763">
    <property type="entry name" value="Cyclin-like_dom"/>
</dbReference>
<dbReference type="PIRSF" id="PIRSF028758">
    <property type="entry name" value="Cyclin, C/H/G types"/>
    <property type="match status" value="1"/>
</dbReference>
<dbReference type="InterPro" id="IPR036915">
    <property type="entry name" value="Cyclin-like_sf"/>
</dbReference>
<feature type="domain" description="Cyclin-like" evidence="2">
    <location>
        <begin position="123"/>
        <end position="198"/>
    </location>
</feature>
<dbReference type="Gene3D" id="1.10.472.10">
    <property type="entry name" value="Cyclin-like"/>
    <property type="match status" value="2"/>
</dbReference>
<sequence>MIEKYLKYKSQCSTKEIDEIIKIGKELSISQKTIATAINIFYKHKYQNRKDCESRIAIPACYLLACKINDCHRNVKEIIGACISFWNRKNKSINEIDLDEVLDMELYLCDLTNFEFNYPDWYNYLQQKCTGLFCTSMVSKTAWILLNDTFYLPFCMYFTPRNTVIACVFLAMKIRKFDFEVSKYLNDDIKFIMNEMLELYLKMYDK</sequence>
<dbReference type="SUPFAM" id="SSF47954">
    <property type="entry name" value="Cyclin-like"/>
    <property type="match status" value="2"/>
</dbReference>
<dbReference type="Pfam" id="PF00134">
    <property type="entry name" value="Cyclin_N"/>
    <property type="match status" value="1"/>
</dbReference>
<evidence type="ECO:0000259" key="2">
    <source>
        <dbReference type="SMART" id="SM00385"/>
    </source>
</evidence>
<keyword evidence="4" id="KW-1185">Reference proteome</keyword>
<reference evidence="3 4" key="1">
    <citation type="submission" date="2019-01" db="EMBL/GenBank/DDBJ databases">
        <title>Genomes sequencing and comparative genomics of infectious freshwater microsporidia, Cucumispora dikerogammari and Thelohania contejeani.</title>
        <authorList>
            <person name="Cormier A."/>
            <person name="Giraud I."/>
            <person name="Wattier R."/>
            <person name="Teixeira M."/>
            <person name="Grandjean F."/>
            <person name="Rigaud T."/>
            <person name="Cordaux R."/>
        </authorList>
    </citation>
    <scope>NUCLEOTIDE SEQUENCE [LARGE SCALE GENOMIC DNA]</scope>
    <source>
        <strain evidence="3">T1</strain>
        <tissue evidence="3">Spores</tissue>
    </source>
</reference>
<gene>
    <name evidence="3" type="primary">CYCT1-4</name>
    <name evidence="3" type="ORF">TCON_0914</name>
</gene>
<keyword evidence="1" id="KW-0195">Cyclin</keyword>
<dbReference type="SMART" id="SM00385">
    <property type="entry name" value="CYCLIN"/>
    <property type="match status" value="2"/>
</dbReference>
<dbReference type="PANTHER" id="PTHR10026">
    <property type="entry name" value="CYCLIN"/>
    <property type="match status" value="1"/>
</dbReference>
<comment type="similarity">
    <text evidence="1">Belongs to the cyclin family.</text>
</comment>
<dbReference type="InterPro" id="IPR043198">
    <property type="entry name" value="Cyclin/Ssn8"/>
</dbReference>
<dbReference type="InterPro" id="IPR006671">
    <property type="entry name" value="Cyclin_N"/>
</dbReference>
<evidence type="ECO:0000313" key="3">
    <source>
        <dbReference type="EMBL" id="KAF7683889.1"/>
    </source>
</evidence>